<evidence type="ECO:0000259" key="1">
    <source>
        <dbReference type="PROSITE" id="PS51186"/>
    </source>
</evidence>
<organism evidence="2 3">
    <name type="scientific">Penicillium malachiteum</name>
    <dbReference type="NCBI Taxonomy" id="1324776"/>
    <lineage>
        <taxon>Eukaryota</taxon>
        <taxon>Fungi</taxon>
        <taxon>Dikarya</taxon>
        <taxon>Ascomycota</taxon>
        <taxon>Pezizomycotina</taxon>
        <taxon>Eurotiomycetes</taxon>
        <taxon>Eurotiomycetidae</taxon>
        <taxon>Eurotiales</taxon>
        <taxon>Aspergillaceae</taxon>
        <taxon>Penicillium</taxon>
    </lineage>
</organism>
<name>A0AAD6HCR0_9EURO</name>
<reference evidence="2" key="2">
    <citation type="submission" date="2023-01" db="EMBL/GenBank/DDBJ databases">
        <authorList>
            <person name="Petersen C."/>
        </authorList>
    </citation>
    <scope>NUCLEOTIDE SEQUENCE</scope>
    <source>
        <strain evidence="2">IBT 17514</strain>
    </source>
</reference>
<reference evidence="2" key="1">
    <citation type="journal article" date="2023" name="IMA Fungus">
        <title>Comparative genomic study of the Penicillium genus elucidates a diverse pangenome and 15 lateral gene transfer events.</title>
        <authorList>
            <person name="Petersen C."/>
            <person name="Sorensen T."/>
            <person name="Nielsen M.R."/>
            <person name="Sondergaard T.E."/>
            <person name="Sorensen J.L."/>
            <person name="Fitzpatrick D.A."/>
            <person name="Frisvad J.C."/>
            <person name="Nielsen K.L."/>
        </authorList>
    </citation>
    <scope>NUCLEOTIDE SEQUENCE</scope>
    <source>
        <strain evidence="2">IBT 17514</strain>
    </source>
</reference>
<dbReference type="InterPro" id="IPR000182">
    <property type="entry name" value="GNAT_dom"/>
</dbReference>
<dbReference type="Gene3D" id="3.40.630.30">
    <property type="match status" value="1"/>
</dbReference>
<dbReference type="InterPro" id="IPR051531">
    <property type="entry name" value="N-acetyltransferase"/>
</dbReference>
<dbReference type="SUPFAM" id="SSF55729">
    <property type="entry name" value="Acyl-CoA N-acyltransferases (Nat)"/>
    <property type="match status" value="1"/>
</dbReference>
<evidence type="ECO:0000313" key="2">
    <source>
        <dbReference type="EMBL" id="KAJ5709107.1"/>
    </source>
</evidence>
<dbReference type="Proteomes" id="UP001215712">
    <property type="component" value="Unassembled WGS sequence"/>
</dbReference>
<feature type="domain" description="N-acetyltransferase" evidence="1">
    <location>
        <begin position="27"/>
        <end position="202"/>
    </location>
</feature>
<dbReference type="PANTHER" id="PTHR43792">
    <property type="entry name" value="GNAT FAMILY, PUTATIVE (AFU_ORTHOLOGUE AFUA_3G00765)-RELATED-RELATED"/>
    <property type="match status" value="1"/>
</dbReference>
<keyword evidence="3" id="KW-1185">Reference proteome</keyword>
<protein>
    <recommendedName>
        <fullName evidence="1">N-acetyltransferase domain-containing protein</fullName>
    </recommendedName>
</protein>
<dbReference type="InterPro" id="IPR016181">
    <property type="entry name" value="Acyl_CoA_acyltransferase"/>
</dbReference>
<sequence>MEDEVLPHQSVRVLIPSPGPSIQSPRLLLRPVEVRDFPALLAVRGRPEVAKTNYPKTPFTSIEETEQWITSKIFAKGPDDVIGRSFNYSILDKSIPESEEQVIGYVSINTLSPCPEIGYSLLPESWGKGYATEALEMLLKMWWDLPRRPSDPTGSVDVEKIFAVCEKENPGSCRVLKKCGFEVVKEFRYEADELYIWSLNIPDQTVDAIVKYRYRET</sequence>
<proteinExistence type="predicted"/>
<evidence type="ECO:0000313" key="3">
    <source>
        <dbReference type="Proteomes" id="UP001215712"/>
    </source>
</evidence>
<dbReference type="AlphaFoldDB" id="A0AAD6HCR0"/>
<comment type="caution">
    <text evidence="2">The sequence shown here is derived from an EMBL/GenBank/DDBJ whole genome shotgun (WGS) entry which is preliminary data.</text>
</comment>
<dbReference type="CDD" id="cd04301">
    <property type="entry name" value="NAT_SF"/>
    <property type="match status" value="1"/>
</dbReference>
<accession>A0AAD6HCR0</accession>
<dbReference type="PROSITE" id="PS51186">
    <property type="entry name" value="GNAT"/>
    <property type="match status" value="1"/>
</dbReference>
<dbReference type="PANTHER" id="PTHR43792:SF1">
    <property type="entry name" value="N-ACETYLTRANSFERASE DOMAIN-CONTAINING PROTEIN"/>
    <property type="match status" value="1"/>
</dbReference>
<dbReference type="GO" id="GO:0016747">
    <property type="term" value="F:acyltransferase activity, transferring groups other than amino-acyl groups"/>
    <property type="evidence" value="ECO:0007669"/>
    <property type="project" value="InterPro"/>
</dbReference>
<dbReference type="Pfam" id="PF13302">
    <property type="entry name" value="Acetyltransf_3"/>
    <property type="match status" value="1"/>
</dbReference>
<gene>
    <name evidence="2" type="ORF">N7493_010441</name>
</gene>
<dbReference type="EMBL" id="JAQJAN010000019">
    <property type="protein sequence ID" value="KAJ5709107.1"/>
    <property type="molecule type" value="Genomic_DNA"/>
</dbReference>